<dbReference type="Proteomes" id="UP000712600">
    <property type="component" value="Unassembled WGS sequence"/>
</dbReference>
<proteinExistence type="predicted"/>
<comment type="caution">
    <text evidence="2">The sequence shown here is derived from an EMBL/GenBank/DDBJ whole genome shotgun (WGS) entry which is preliminary data.</text>
</comment>
<feature type="compositionally biased region" description="Polar residues" evidence="1">
    <location>
        <begin position="1"/>
        <end position="21"/>
    </location>
</feature>
<name>A0A8S9S742_BRACR</name>
<sequence length="83" mass="9710">MMTRASSPETLSPTTRASSSTLHHRRTEHLPRRRIKSLSPTTNRESIPDDEPRVYSRLPHSDDDHMNYHPGNHMMNYVWLDLS</sequence>
<dbReference type="EMBL" id="QGKX02000088">
    <property type="protein sequence ID" value="KAF3589481.1"/>
    <property type="molecule type" value="Genomic_DNA"/>
</dbReference>
<feature type="compositionally biased region" description="Basic and acidic residues" evidence="1">
    <location>
        <begin position="46"/>
        <end position="67"/>
    </location>
</feature>
<evidence type="ECO:0000256" key="1">
    <source>
        <dbReference type="SAM" id="MobiDB-lite"/>
    </source>
</evidence>
<evidence type="ECO:0000313" key="2">
    <source>
        <dbReference type="EMBL" id="KAF3589481.1"/>
    </source>
</evidence>
<evidence type="ECO:0000313" key="3">
    <source>
        <dbReference type="Proteomes" id="UP000712600"/>
    </source>
</evidence>
<accession>A0A8S9S742</accession>
<gene>
    <name evidence="2" type="ORF">F2Q69_00031072</name>
</gene>
<organism evidence="2 3">
    <name type="scientific">Brassica cretica</name>
    <name type="common">Mustard</name>
    <dbReference type="NCBI Taxonomy" id="69181"/>
    <lineage>
        <taxon>Eukaryota</taxon>
        <taxon>Viridiplantae</taxon>
        <taxon>Streptophyta</taxon>
        <taxon>Embryophyta</taxon>
        <taxon>Tracheophyta</taxon>
        <taxon>Spermatophyta</taxon>
        <taxon>Magnoliopsida</taxon>
        <taxon>eudicotyledons</taxon>
        <taxon>Gunneridae</taxon>
        <taxon>Pentapetalae</taxon>
        <taxon>rosids</taxon>
        <taxon>malvids</taxon>
        <taxon>Brassicales</taxon>
        <taxon>Brassicaceae</taxon>
        <taxon>Brassiceae</taxon>
        <taxon>Brassica</taxon>
    </lineage>
</organism>
<reference evidence="2" key="1">
    <citation type="submission" date="2019-12" db="EMBL/GenBank/DDBJ databases">
        <title>Genome sequencing and annotation of Brassica cretica.</title>
        <authorList>
            <person name="Studholme D.J."/>
            <person name="Sarris P."/>
        </authorList>
    </citation>
    <scope>NUCLEOTIDE SEQUENCE</scope>
    <source>
        <strain evidence="2">PFS-109/04</strain>
        <tissue evidence="2">Leaf</tissue>
    </source>
</reference>
<protein>
    <submittedName>
        <fullName evidence="2">Uncharacterized protein</fullName>
    </submittedName>
</protein>
<dbReference type="AlphaFoldDB" id="A0A8S9S742"/>
<feature type="compositionally biased region" description="Basic residues" evidence="1">
    <location>
        <begin position="22"/>
        <end position="36"/>
    </location>
</feature>
<feature type="region of interest" description="Disordered" evidence="1">
    <location>
        <begin position="1"/>
        <end position="70"/>
    </location>
</feature>